<gene>
    <name evidence="3" type="ORF">KCMC57_13050</name>
</gene>
<feature type="domain" description="Cupin type-2" evidence="2">
    <location>
        <begin position="47"/>
        <end position="114"/>
    </location>
</feature>
<protein>
    <recommendedName>
        <fullName evidence="2">Cupin type-2 domain-containing protein</fullName>
    </recommendedName>
</protein>
<dbReference type="InterPro" id="IPR013096">
    <property type="entry name" value="Cupin_2"/>
</dbReference>
<dbReference type="PANTHER" id="PTHR35848">
    <property type="entry name" value="OXALATE-BINDING PROTEIN"/>
    <property type="match status" value="1"/>
</dbReference>
<keyword evidence="1" id="KW-0479">Metal-binding</keyword>
<dbReference type="SUPFAM" id="SSF51182">
    <property type="entry name" value="RmlC-like cupins"/>
    <property type="match status" value="1"/>
</dbReference>
<dbReference type="Pfam" id="PF07883">
    <property type="entry name" value="Cupin_2"/>
    <property type="match status" value="1"/>
</dbReference>
<organism evidence="3">
    <name type="scientific">Kitasatospora sp. CMC57</name>
    <dbReference type="NCBI Taxonomy" id="3231513"/>
    <lineage>
        <taxon>Bacteria</taxon>
        <taxon>Bacillati</taxon>
        <taxon>Actinomycetota</taxon>
        <taxon>Actinomycetes</taxon>
        <taxon>Kitasatosporales</taxon>
        <taxon>Streptomycetaceae</taxon>
        <taxon>Kitasatospora</taxon>
    </lineage>
</organism>
<reference evidence="3" key="1">
    <citation type="submission" date="2024-07" db="EMBL/GenBank/DDBJ databases">
        <title>Complete genome sequences of cellulolytic bacteria, Kitasatospora sp. CMC57 and Streptomyces sp. CMC78, isolated from Japanese agricultural soil.</title>
        <authorList>
            <person name="Hashimoto T."/>
            <person name="Ito M."/>
            <person name="Iwamoto M."/>
            <person name="Fukahori D."/>
            <person name="Shoda T."/>
            <person name="Sakoda M."/>
            <person name="Morohoshi T."/>
            <person name="Mitsuboshi M."/>
            <person name="Nishizawa T."/>
        </authorList>
    </citation>
    <scope>NUCLEOTIDE SEQUENCE</scope>
    <source>
        <strain evidence="3">CMC57</strain>
    </source>
</reference>
<dbReference type="InterPro" id="IPR051610">
    <property type="entry name" value="GPI/OXD"/>
</dbReference>
<evidence type="ECO:0000256" key="1">
    <source>
        <dbReference type="ARBA" id="ARBA00022723"/>
    </source>
</evidence>
<dbReference type="EMBL" id="AP035881">
    <property type="protein sequence ID" value="BFP44937.1"/>
    <property type="molecule type" value="Genomic_DNA"/>
</dbReference>
<name>A0AB33JPU8_9ACTN</name>
<evidence type="ECO:0000259" key="2">
    <source>
        <dbReference type="Pfam" id="PF07883"/>
    </source>
</evidence>
<sequence>MRDTVIVADTRGPADVHGVHGTQGLTRWACLARRPGLLGGWEAVEWASIPPGGVSGEHLHTRTEEVYVLLAGRGEITLDGRPYPVEAGDVVLTGLGTTHGLRNAGTEALDWLVIEMPAVPLPRTPILRHAVVTNLRRVGPIDPGVVLTGPLRHLELARLRPGERAELAADATEHTVFVTAGSGRAAAADVRVPLEPGRSLTLPLGSSAALTAGNDGLEYVHAVLTVPPSERPGELR</sequence>
<dbReference type="AlphaFoldDB" id="A0AB33JPU8"/>
<dbReference type="Gene3D" id="2.60.120.10">
    <property type="entry name" value="Jelly Rolls"/>
    <property type="match status" value="2"/>
</dbReference>
<dbReference type="GO" id="GO:0046872">
    <property type="term" value="F:metal ion binding"/>
    <property type="evidence" value="ECO:0007669"/>
    <property type="project" value="UniProtKB-KW"/>
</dbReference>
<accession>A0AB33JPU8</accession>
<dbReference type="InterPro" id="IPR011051">
    <property type="entry name" value="RmlC_Cupin_sf"/>
</dbReference>
<evidence type="ECO:0000313" key="3">
    <source>
        <dbReference type="EMBL" id="BFP44937.1"/>
    </source>
</evidence>
<proteinExistence type="predicted"/>
<dbReference type="InterPro" id="IPR014710">
    <property type="entry name" value="RmlC-like_jellyroll"/>
</dbReference>
<dbReference type="PANTHER" id="PTHR35848:SF6">
    <property type="entry name" value="CUPIN TYPE-2 DOMAIN-CONTAINING PROTEIN"/>
    <property type="match status" value="1"/>
</dbReference>
<dbReference type="RefSeq" id="WP_407987498.1">
    <property type="nucleotide sequence ID" value="NZ_AP035881.2"/>
</dbReference>